<sequence length="183" mass="21106">MQSYVVGVPFERIATDIAGPFSITDDKNCFILVVGDYFSKLTEAYAMPDIQAKTVANMIFRAWIKRYGCPIEVHSDQGKQYESALFKELCTLLEINKTRTTPFHPRTDGNKKAKWFKENNEERIPVEIPNLTEFSTMTSQDQQNDKKSDTRHPLITDERDDDVKSTQEEEIGNEMKDVITDRD</sequence>
<keyword evidence="4" id="KW-1185">Reference proteome</keyword>
<dbReference type="Gene3D" id="3.30.420.10">
    <property type="entry name" value="Ribonuclease H-like superfamily/Ribonuclease H"/>
    <property type="match status" value="1"/>
</dbReference>
<feature type="compositionally biased region" description="Basic and acidic residues" evidence="1">
    <location>
        <begin position="143"/>
        <end position="183"/>
    </location>
</feature>
<dbReference type="GO" id="GO:0003676">
    <property type="term" value="F:nucleic acid binding"/>
    <property type="evidence" value="ECO:0007669"/>
    <property type="project" value="InterPro"/>
</dbReference>
<dbReference type="PANTHER" id="PTHR37984">
    <property type="entry name" value="PROTEIN CBG26694"/>
    <property type="match status" value="1"/>
</dbReference>
<protein>
    <recommendedName>
        <fullName evidence="2">Integrase catalytic domain-containing protein</fullName>
    </recommendedName>
</protein>
<feature type="compositionally biased region" description="Polar residues" evidence="1">
    <location>
        <begin position="132"/>
        <end position="142"/>
    </location>
</feature>
<evidence type="ECO:0000313" key="4">
    <source>
        <dbReference type="Proteomes" id="UP000507470"/>
    </source>
</evidence>
<gene>
    <name evidence="3" type="ORF">MCOR_13998</name>
</gene>
<dbReference type="PROSITE" id="PS50994">
    <property type="entry name" value="INTEGRASE"/>
    <property type="match status" value="1"/>
</dbReference>
<evidence type="ECO:0000313" key="3">
    <source>
        <dbReference type="EMBL" id="CAC5377714.1"/>
    </source>
</evidence>
<dbReference type="AlphaFoldDB" id="A0A6J8B3L1"/>
<dbReference type="GO" id="GO:0015074">
    <property type="term" value="P:DNA integration"/>
    <property type="evidence" value="ECO:0007669"/>
    <property type="project" value="InterPro"/>
</dbReference>
<proteinExistence type="predicted"/>
<dbReference type="SUPFAM" id="SSF53098">
    <property type="entry name" value="Ribonuclease H-like"/>
    <property type="match status" value="1"/>
</dbReference>
<reference evidence="3 4" key="1">
    <citation type="submission" date="2020-06" db="EMBL/GenBank/DDBJ databases">
        <authorList>
            <person name="Li R."/>
            <person name="Bekaert M."/>
        </authorList>
    </citation>
    <scope>NUCLEOTIDE SEQUENCE [LARGE SCALE GENOMIC DNA]</scope>
    <source>
        <strain evidence="4">wild</strain>
    </source>
</reference>
<feature type="domain" description="Integrase catalytic" evidence="2">
    <location>
        <begin position="5"/>
        <end position="109"/>
    </location>
</feature>
<dbReference type="PANTHER" id="PTHR37984:SF15">
    <property type="entry name" value="INTEGRASE CATALYTIC DOMAIN-CONTAINING PROTEIN"/>
    <property type="match status" value="1"/>
</dbReference>
<feature type="region of interest" description="Disordered" evidence="1">
    <location>
        <begin position="132"/>
        <end position="183"/>
    </location>
</feature>
<accession>A0A6J8B3L1</accession>
<name>A0A6J8B3L1_MYTCO</name>
<dbReference type="InterPro" id="IPR050951">
    <property type="entry name" value="Retrovirus_Pol_polyprotein"/>
</dbReference>
<organism evidence="3 4">
    <name type="scientific">Mytilus coruscus</name>
    <name type="common">Sea mussel</name>
    <dbReference type="NCBI Taxonomy" id="42192"/>
    <lineage>
        <taxon>Eukaryota</taxon>
        <taxon>Metazoa</taxon>
        <taxon>Spiralia</taxon>
        <taxon>Lophotrochozoa</taxon>
        <taxon>Mollusca</taxon>
        <taxon>Bivalvia</taxon>
        <taxon>Autobranchia</taxon>
        <taxon>Pteriomorphia</taxon>
        <taxon>Mytilida</taxon>
        <taxon>Mytiloidea</taxon>
        <taxon>Mytilidae</taxon>
        <taxon>Mytilinae</taxon>
        <taxon>Mytilus</taxon>
    </lineage>
</organism>
<evidence type="ECO:0000256" key="1">
    <source>
        <dbReference type="SAM" id="MobiDB-lite"/>
    </source>
</evidence>
<evidence type="ECO:0000259" key="2">
    <source>
        <dbReference type="PROSITE" id="PS50994"/>
    </source>
</evidence>
<dbReference type="OrthoDB" id="422540at2759"/>
<dbReference type="InterPro" id="IPR012337">
    <property type="entry name" value="RNaseH-like_sf"/>
</dbReference>
<dbReference type="InterPro" id="IPR036397">
    <property type="entry name" value="RNaseH_sf"/>
</dbReference>
<dbReference type="Proteomes" id="UP000507470">
    <property type="component" value="Unassembled WGS sequence"/>
</dbReference>
<dbReference type="InterPro" id="IPR001584">
    <property type="entry name" value="Integrase_cat-core"/>
</dbReference>
<dbReference type="Pfam" id="PF00665">
    <property type="entry name" value="rve"/>
    <property type="match status" value="1"/>
</dbReference>
<dbReference type="EMBL" id="CACVKT020002383">
    <property type="protein sequence ID" value="CAC5377714.1"/>
    <property type="molecule type" value="Genomic_DNA"/>
</dbReference>